<feature type="domain" description="D-isomer specific 2-hydroxyacid dehydrogenase catalytic" evidence="6">
    <location>
        <begin position="12"/>
        <end position="312"/>
    </location>
</feature>
<dbReference type="SUPFAM" id="SSF51735">
    <property type="entry name" value="NAD(P)-binding Rossmann-fold domains"/>
    <property type="match status" value="1"/>
</dbReference>
<evidence type="ECO:0000256" key="3">
    <source>
        <dbReference type="ARBA" id="ARBA00023002"/>
    </source>
</evidence>
<dbReference type="GO" id="GO:0051287">
    <property type="term" value="F:NAD binding"/>
    <property type="evidence" value="ECO:0007669"/>
    <property type="project" value="InterPro"/>
</dbReference>
<dbReference type="InterPro" id="IPR029752">
    <property type="entry name" value="D-isomer_DH_CS1"/>
</dbReference>
<dbReference type="SUPFAM" id="SSF52283">
    <property type="entry name" value="Formate/glycerate dehydrogenase catalytic domain-like"/>
    <property type="match status" value="1"/>
</dbReference>
<name>A0A2V3PMG1_9BACT</name>
<keyword evidence="4" id="KW-0520">NAD</keyword>
<evidence type="ECO:0000313" key="9">
    <source>
        <dbReference type="Proteomes" id="UP000247973"/>
    </source>
</evidence>
<dbReference type="PANTHER" id="PTHR42789">
    <property type="entry name" value="D-ISOMER SPECIFIC 2-HYDROXYACID DEHYDROGENASE FAMILY PROTEIN (AFU_ORTHOLOGUE AFUA_6G10090)"/>
    <property type="match status" value="1"/>
</dbReference>
<dbReference type="RefSeq" id="WP_110311955.1">
    <property type="nucleotide sequence ID" value="NZ_QICL01000027.1"/>
</dbReference>
<evidence type="ECO:0000256" key="5">
    <source>
        <dbReference type="RuleBase" id="RU003719"/>
    </source>
</evidence>
<dbReference type="PROSITE" id="PS00670">
    <property type="entry name" value="D_2_HYDROXYACID_DH_2"/>
    <property type="match status" value="1"/>
</dbReference>
<protein>
    <submittedName>
        <fullName evidence="8">Lactate dehydrogenase-like 2-hydroxyacid dehydrogenase</fullName>
    </submittedName>
</protein>
<evidence type="ECO:0000256" key="1">
    <source>
        <dbReference type="ARBA" id="ARBA00005854"/>
    </source>
</evidence>
<dbReference type="InterPro" id="IPR036291">
    <property type="entry name" value="NAD(P)-bd_dom_sf"/>
</dbReference>
<evidence type="ECO:0000259" key="6">
    <source>
        <dbReference type="Pfam" id="PF00389"/>
    </source>
</evidence>
<dbReference type="InterPro" id="IPR029753">
    <property type="entry name" value="D-isomer_DH_CS"/>
</dbReference>
<keyword evidence="3 5" id="KW-0560">Oxidoreductase</keyword>
<dbReference type="PANTHER" id="PTHR42789:SF1">
    <property type="entry name" value="D-ISOMER SPECIFIC 2-HYDROXYACID DEHYDROGENASE FAMILY PROTEIN (AFU_ORTHOLOGUE AFUA_6G10090)"/>
    <property type="match status" value="1"/>
</dbReference>
<feature type="domain" description="D-isomer specific 2-hydroxyacid dehydrogenase NAD-binding" evidence="7">
    <location>
        <begin position="108"/>
        <end position="286"/>
    </location>
</feature>
<dbReference type="PROSITE" id="PS00065">
    <property type="entry name" value="D_2_HYDROXYACID_DH_1"/>
    <property type="match status" value="1"/>
</dbReference>
<sequence>MKKKVLSGHNFHREPFQILEDQFDVTYPSTGHFKKDQILDIIEEYEVFIPNFSFYTDKEIIDKAKNLKLIANFGVGYNNIDAEYAAQKGIAVTNTPNSVLEPTAELCFGLIHAVARRIGFYNNKLRTPEGLSWGLYDNPGIAIFGKTLGIYGFGRIGQAVARRAVAAGMDIIYHNRKPVAKGIEEQYNARYVSFEELLSQSDFISVNAPATPETYHIIDEKAISKMKPDAILINTSRGSTVDEAALIKALKNNRIFGAGLDVFENEPRINPEFLVLDNVVLTPHTGTQTIEGRYDMQREVAENIINFYNGGVISKVN</sequence>
<accession>A0A2V3PMG1</accession>
<dbReference type="InterPro" id="IPR006140">
    <property type="entry name" value="D-isomer_DH_NAD-bd"/>
</dbReference>
<dbReference type="GO" id="GO:0016616">
    <property type="term" value="F:oxidoreductase activity, acting on the CH-OH group of donors, NAD or NADP as acceptor"/>
    <property type="evidence" value="ECO:0007669"/>
    <property type="project" value="InterPro"/>
</dbReference>
<dbReference type="Gene3D" id="3.40.50.720">
    <property type="entry name" value="NAD(P)-binding Rossmann-like Domain"/>
    <property type="match status" value="2"/>
</dbReference>
<evidence type="ECO:0000259" key="7">
    <source>
        <dbReference type="Pfam" id="PF02826"/>
    </source>
</evidence>
<organism evidence="8 9">
    <name type="scientific">Dysgonomonas alginatilytica</name>
    <dbReference type="NCBI Taxonomy" id="1605892"/>
    <lineage>
        <taxon>Bacteria</taxon>
        <taxon>Pseudomonadati</taxon>
        <taxon>Bacteroidota</taxon>
        <taxon>Bacteroidia</taxon>
        <taxon>Bacteroidales</taxon>
        <taxon>Dysgonomonadaceae</taxon>
        <taxon>Dysgonomonas</taxon>
    </lineage>
</organism>
<keyword evidence="2" id="KW-0028">Amino-acid biosynthesis</keyword>
<dbReference type="Pfam" id="PF02826">
    <property type="entry name" value="2-Hacid_dh_C"/>
    <property type="match status" value="1"/>
</dbReference>
<dbReference type="AlphaFoldDB" id="A0A2V3PMG1"/>
<gene>
    <name evidence="8" type="ORF">CLV62_12718</name>
</gene>
<dbReference type="Pfam" id="PF00389">
    <property type="entry name" value="2-Hacid_dh"/>
    <property type="match status" value="1"/>
</dbReference>
<reference evidence="8 9" key="1">
    <citation type="submission" date="2018-03" db="EMBL/GenBank/DDBJ databases">
        <title>Genomic Encyclopedia of Archaeal and Bacterial Type Strains, Phase II (KMG-II): from individual species to whole genera.</title>
        <authorList>
            <person name="Goeker M."/>
        </authorList>
    </citation>
    <scope>NUCLEOTIDE SEQUENCE [LARGE SCALE GENOMIC DNA]</scope>
    <source>
        <strain evidence="8 9">DSM 100214</strain>
    </source>
</reference>
<evidence type="ECO:0000256" key="2">
    <source>
        <dbReference type="ARBA" id="ARBA00022605"/>
    </source>
</evidence>
<dbReference type="OrthoDB" id="9777288at2"/>
<dbReference type="GO" id="GO:0008652">
    <property type="term" value="P:amino acid biosynthetic process"/>
    <property type="evidence" value="ECO:0007669"/>
    <property type="project" value="UniProtKB-KW"/>
</dbReference>
<dbReference type="Proteomes" id="UP000247973">
    <property type="component" value="Unassembled WGS sequence"/>
</dbReference>
<dbReference type="FunFam" id="3.40.50.720:FF:000203">
    <property type="entry name" value="D-3-phosphoglycerate dehydrogenase (SerA)"/>
    <property type="match status" value="1"/>
</dbReference>
<proteinExistence type="inferred from homology"/>
<evidence type="ECO:0000313" key="8">
    <source>
        <dbReference type="EMBL" id="PXV61019.1"/>
    </source>
</evidence>
<keyword evidence="9" id="KW-1185">Reference proteome</keyword>
<dbReference type="InterPro" id="IPR006139">
    <property type="entry name" value="D-isomer_2_OHA_DH_cat_dom"/>
</dbReference>
<comment type="similarity">
    <text evidence="1 5">Belongs to the D-isomer specific 2-hydroxyacid dehydrogenase family.</text>
</comment>
<evidence type="ECO:0000256" key="4">
    <source>
        <dbReference type="ARBA" id="ARBA00023027"/>
    </source>
</evidence>
<comment type="caution">
    <text evidence="8">The sequence shown here is derived from an EMBL/GenBank/DDBJ whole genome shotgun (WGS) entry which is preliminary data.</text>
</comment>
<dbReference type="InterPro" id="IPR050857">
    <property type="entry name" value="D-2-hydroxyacid_DH"/>
</dbReference>
<dbReference type="EMBL" id="QICL01000027">
    <property type="protein sequence ID" value="PXV61019.1"/>
    <property type="molecule type" value="Genomic_DNA"/>
</dbReference>